<feature type="compositionally biased region" description="Polar residues" evidence="1">
    <location>
        <begin position="720"/>
        <end position="729"/>
    </location>
</feature>
<feature type="compositionally biased region" description="Low complexity" evidence="1">
    <location>
        <begin position="1028"/>
        <end position="1044"/>
    </location>
</feature>
<feature type="compositionally biased region" description="Polar residues" evidence="1">
    <location>
        <begin position="803"/>
        <end position="817"/>
    </location>
</feature>
<reference evidence="3" key="1">
    <citation type="journal article" date="2020" name="Fungal Divers.">
        <title>Resolving the Mortierellaceae phylogeny through synthesis of multi-gene phylogenetics and phylogenomics.</title>
        <authorList>
            <person name="Vandepol N."/>
            <person name="Liber J."/>
            <person name="Desiro A."/>
            <person name="Na H."/>
            <person name="Kennedy M."/>
            <person name="Barry K."/>
            <person name="Grigoriev I.V."/>
            <person name="Miller A.N."/>
            <person name="O'Donnell K."/>
            <person name="Stajich J.E."/>
            <person name="Bonito G."/>
        </authorList>
    </citation>
    <scope>NUCLEOTIDE SEQUENCE</scope>
    <source>
        <strain evidence="3">NVP60</strain>
    </source>
</reference>
<feature type="transmembrane region" description="Helical" evidence="2">
    <location>
        <begin position="386"/>
        <end position="407"/>
    </location>
</feature>
<feature type="compositionally biased region" description="Polar residues" evidence="1">
    <location>
        <begin position="1075"/>
        <end position="1086"/>
    </location>
</feature>
<feature type="region of interest" description="Disordered" evidence="1">
    <location>
        <begin position="1143"/>
        <end position="1177"/>
    </location>
</feature>
<feature type="region of interest" description="Disordered" evidence="1">
    <location>
        <begin position="709"/>
        <end position="748"/>
    </location>
</feature>
<organism evidence="3 4">
    <name type="scientific">Linnemannia gamsii</name>
    <dbReference type="NCBI Taxonomy" id="64522"/>
    <lineage>
        <taxon>Eukaryota</taxon>
        <taxon>Fungi</taxon>
        <taxon>Fungi incertae sedis</taxon>
        <taxon>Mucoromycota</taxon>
        <taxon>Mortierellomycotina</taxon>
        <taxon>Mortierellomycetes</taxon>
        <taxon>Mortierellales</taxon>
        <taxon>Mortierellaceae</taxon>
        <taxon>Linnemannia</taxon>
    </lineage>
</organism>
<feature type="compositionally biased region" description="Polar residues" evidence="1">
    <location>
        <begin position="882"/>
        <end position="917"/>
    </location>
</feature>
<proteinExistence type="predicted"/>
<protein>
    <recommendedName>
        <fullName evidence="5">RGS domain-containing protein</fullName>
    </recommendedName>
</protein>
<evidence type="ECO:0000313" key="3">
    <source>
        <dbReference type="EMBL" id="KAG0307245.1"/>
    </source>
</evidence>
<evidence type="ECO:0000256" key="2">
    <source>
        <dbReference type="SAM" id="Phobius"/>
    </source>
</evidence>
<dbReference type="Proteomes" id="UP000823405">
    <property type="component" value="Unassembled WGS sequence"/>
</dbReference>
<feature type="compositionally biased region" description="Low complexity" evidence="1">
    <location>
        <begin position="1150"/>
        <end position="1167"/>
    </location>
</feature>
<keyword evidence="4" id="KW-1185">Reference proteome</keyword>
<feature type="transmembrane region" description="Helical" evidence="2">
    <location>
        <begin position="462"/>
        <end position="483"/>
    </location>
</feature>
<feature type="compositionally biased region" description="Low complexity" evidence="1">
    <location>
        <begin position="837"/>
        <end position="852"/>
    </location>
</feature>
<feature type="compositionally biased region" description="Polar residues" evidence="1">
    <location>
        <begin position="963"/>
        <end position="973"/>
    </location>
</feature>
<keyword evidence="2" id="KW-0812">Transmembrane</keyword>
<feature type="region of interest" description="Disordered" evidence="1">
    <location>
        <begin position="775"/>
        <end position="823"/>
    </location>
</feature>
<feature type="transmembrane region" description="Helical" evidence="2">
    <location>
        <begin position="20"/>
        <end position="42"/>
    </location>
</feature>
<feature type="region of interest" description="Disordered" evidence="1">
    <location>
        <begin position="181"/>
        <end position="243"/>
    </location>
</feature>
<feature type="compositionally biased region" description="Polar residues" evidence="1">
    <location>
        <begin position="775"/>
        <end position="789"/>
    </location>
</feature>
<comment type="caution">
    <text evidence="3">The sequence shown here is derived from an EMBL/GenBank/DDBJ whole genome shotgun (WGS) entry which is preliminary data.</text>
</comment>
<feature type="compositionally biased region" description="Gly residues" evidence="1">
    <location>
        <begin position="232"/>
        <end position="242"/>
    </location>
</feature>
<feature type="transmembrane region" description="Helical" evidence="2">
    <location>
        <begin position="83"/>
        <end position="102"/>
    </location>
</feature>
<feature type="region of interest" description="Disordered" evidence="1">
    <location>
        <begin position="963"/>
        <end position="1127"/>
    </location>
</feature>
<dbReference type="InterPro" id="IPR044926">
    <property type="entry name" value="RGS_subdomain_2"/>
</dbReference>
<feature type="compositionally biased region" description="Low complexity" evidence="1">
    <location>
        <begin position="1087"/>
        <end position="1104"/>
    </location>
</feature>
<dbReference type="InterPro" id="IPR036305">
    <property type="entry name" value="RGS_sf"/>
</dbReference>
<dbReference type="EMBL" id="JAAAIN010001082">
    <property type="protein sequence ID" value="KAG0307245.1"/>
    <property type="molecule type" value="Genomic_DNA"/>
</dbReference>
<dbReference type="Gene3D" id="1.10.167.10">
    <property type="entry name" value="Regulator of G-protein Signalling 4, domain 2"/>
    <property type="match status" value="1"/>
</dbReference>
<feature type="compositionally biased region" description="Polar residues" evidence="1">
    <location>
        <begin position="1168"/>
        <end position="1177"/>
    </location>
</feature>
<feature type="compositionally biased region" description="Polar residues" evidence="1">
    <location>
        <begin position="1108"/>
        <end position="1122"/>
    </location>
</feature>
<name>A0A9P6UK06_9FUNG</name>
<keyword evidence="2" id="KW-0472">Membrane</keyword>
<feature type="region of interest" description="Disordered" evidence="1">
    <location>
        <begin position="1204"/>
        <end position="1231"/>
    </location>
</feature>
<feature type="transmembrane region" description="Helical" evidence="2">
    <location>
        <begin position="54"/>
        <end position="77"/>
    </location>
</feature>
<sequence length="1478" mass="161885">MSGPLGPYGPVLGMGHRYAYFTAGVIMGSISLISTVITFILAKTHNDLKQRGRYLVFWNGLSATGVVTVYLMLNAFVGDFPCYILLWTSYLCIVPWLLTYLARGWRLVFIYNQQVDFGRTILQKSATELNILHRSNNNSPNEGANNQVNDFDDAAGTVARTGVECRKIIVVEEKEGLDRIYHSNSTNAEKERTEEEEDAVGGSSSQADLLERVVAGSTKHESAGDALPTTGERGGAGAGVGRGPMKSVRAIRVDTPTRQRLEAPLPPIPRALPQLPAENSPICHQLVVSVAPASPVADSPTSITAIMVNPHGSNTTSTWDIASPRSLQTEYSHYHVFHAGAIKEAGMVQDHPPSRTMSLSVNGEAVKEGRSCSRYLPFNQATDGRLTIFLMIFMIIPLLICLGMQFIKSSPVQINPVSYKCGEGPVFYPIYGIMLAFLAICCPVLSYKLWWIKDGFGIRNELLITMIIGLPGFALYFLSPIYLKKLDAGHWNHVNWLILTIFLAQVNSVVLPLIQFFLRQRPKQRTGKNPFTGIFRWDSPKSYPGTPTLDMNSDTSSFHFHSRSSSQVISPQILEQCDSSIFDRQSISHQSVLSQSQNIHGFLNDEFGNSSIQVSQSVTTTGQDMEHRHRRRGMKGFWLKYGKDADGNIIPLSQMNPRAFEYALQDQEMLTELVKFSVTVFSAENAKFLQEYEGLRRQVREYYRLITQGRSHGSKHSHQLSDVASSARSQMEEGSIRGSDQPPSSHRKKSFIFGSVASSIHSKLSKCALSSVDNSAKASSDSNHDSNVSAPEEGPITRDGDPGSSSPRRPTGHNATKSFGRHRQDLRGNLWRLSLQSSLRQSSTSQSSPQGSTVDDTASQLTAERRSAPSSAPISPPRVSPGSSLRHQTSDLSISSLDDATESRSGINGNESDHSSFSWYGRGNSGSALSYHDVTPSEFSSYQDTASETFGYHTGYFNGNGETDSVTGYQPGSNEDIGSISVSLNGTSPRERQQGCEGPSQTTGCSCPISIPSKRATGSITSPQDFVRSSSAPSSRSTTQSPTSPRHHVHHSAESSPMGSLVGDGSRDGMATHLTMKQQQQGRLNQSFSSSPFHSPSSSVSAPFTPRLPSQPQLHSPNTIRASQGLIPRSVSARTILTAEDYRQQQRHTSSANSSNASSGPLSSLSSEQQQPPTTMAATSLVPEVTSPCVSHWPQLTPSIASSVVKAPTQSRPLHHHQHQQYQRSDLGSRSDFHTDVVMPTPNGRTPVPKALMAAFWEIYQTFVVANSILELNLSEVHVSEVKRLFVNNECYLEMYEPIVREVQELVYSNVWPRFIQSIQRQPQGFPGKFKRTWKAFFGKGPEDQGEGIFDGRMGMSGLFGYHGRTDHHLQQGLEAHQQDEEGPCGFESDEVGEGKEIATKSYVPSPPPPQASYIHGQFAYLGGSSIPGLEGLRVGHSAGQEEKNGGSCGDEQLDLGRFGVMQELDLSALQRIVIDPK</sequence>
<feature type="transmembrane region" description="Helical" evidence="2">
    <location>
        <begin position="427"/>
        <end position="450"/>
    </location>
</feature>
<accession>A0A9P6UK06</accession>
<evidence type="ECO:0008006" key="5">
    <source>
        <dbReference type="Google" id="ProtNLM"/>
    </source>
</evidence>
<gene>
    <name evidence="3" type="ORF">BGZ97_000458</name>
</gene>
<evidence type="ECO:0000313" key="4">
    <source>
        <dbReference type="Proteomes" id="UP000823405"/>
    </source>
</evidence>
<keyword evidence="2" id="KW-1133">Transmembrane helix</keyword>
<dbReference type="SUPFAM" id="SSF48097">
    <property type="entry name" value="Regulator of G-protein signaling, RGS"/>
    <property type="match status" value="1"/>
</dbReference>
<feature type="region of interest" description="Disordered" evidence="1">
    <location>
        <begin position="837"/>
        <end position="917"/>
    </location>
</feature>
<dbReference type="OrthoDB" id="196547at2759"/>
<feature type="compositionally biased region" description="Polar residues" evidence="1">
    <location>
        <begin position="853"/>
        <end position="862"/>
    </location>
</feature>
<evidence type="ECO:0000256" key="1">
    <source>
        <dbReference type="SAM" id="MobiDB-lite"/>
    </source>
</evidence>